<dbReference type="Gene3D" id="3.40.1350.10">
    <property type="match status" value="1"/>
</dbReference>
<evidence type="ECO:0000256" key="2">
    <source>
        <dbReference type="HAMAP-Rule" id="MF_00048"/>
    </source>
</evidence>
<dbReference type="RefSeq" id="WP_179489879.1">
    <property type="nucleotide sequence ID" value="NZ_JACCBV010000001.1"/>
</dbReference>
<dbReference type="PANTHER" id="PTHR34039">
    <property type="entry name" value="UPF0102 PROTEIN YRAN"/>
    <property type="match status" value="1"/>
</dbReference>
<dbReference type="NCBIfam" id="NF009154">
    <property type="entry name" value="PRK12497.3-3"/>
    <property type="match status" value="1"/>
</dbReference>
<comment type="caution">
    <text evidence="3">The sequence shown here is derived from an EMBL/GenBank/DDBJ whole genome shotgun (WGS) entry which is preliminary data.</text>
</comment>
<dbReference type="AlphaFoldDB" id="A0A7Y9GP82"/>
<dbReference type="PANTHER" id="PTHR34039:SF1">
    <property type="entry name" value="UPF0102 PROTEIN YRAN"/>
    <property type="match status" value="1"/>
</dbReference>
<dbReference type="Proteomes" id="UP000576969">
    <property type="component" value="Unassembled WGS sequence"/>
</dbReference>
<dbReference type="GO" id="GO:0003676">
    <property type="term" value="F:nucleic acid binding"/>
    <property type="evidence" value="ECO:0007669"/>
    <property type="project" value="InterPro"/>
</dbReference>
<evidence type="ECO:0000313" key="3">
    <source>
        <dbReference type="EMBL" id="NYE20147.1"/>
    </source>
</evidence>
<gene>
    <name evidence="3" type="ORF">BJ991_002175</name>
</gene>
<dbReference type="SUPFAM" id="SSF52980">
    <property type="entry name" value="Restriction endonuclease-like"/>
    <property type="match status" value="1"/>
</dbReference>
<evidence type="ECO:0000256" key="1">
    <source>
        <dbReference type="ARBA" id="ARBA00006738"/>
    </source>
</evidence>
<keyword evidence="4" id="KW-1185">Reference proteome</keyword>
<dbReference type="GO" id="GO:0004519">
    <property type="term" value="F:endonuclease activity"/>
    <property type="evidence" value="ECO:0007669"/>
    <property type="project" value="UniProtKB-KW"/>
</dbReference>
<comment type="similarity">
    <text evidence="1 2">Belongs to the UPF0102 family.</text>
</comment>
<keyword evidence="3" id="KW-0540">Nuclease</keyword>
<proteinExistence type="inferred from homology"/>
<dbReference type="InterPro" id="IPR011335">
    <property type="entry name" value="Restrct_endonuc-II-like"/>
</dbReference>
<dbReference type="InterPro" id="IPR011856">
    <property type="entry name" value="tRNA_endonuc-like_dom_sf"/>
</dbReference>
<organism evidence="3 4">
    <name type="scientific">Microbacterium immunditiarum</name>
    <dbReference type="NCBI Taxonomy" id="337480"/>
    <lineage>
        <taxon>Bacteria</taxon>
        <taxon>Bacillati</taxon>
        <taxon>Actinomycetota</taxon>
        <taxon>Actinomycetes</taxon>
        <taxon>Micrococcales</taxon>
        <taxon>Microbacteriaceae</taxon>
        <taxon>Microbacterium</taxon>
    </lineage>
</organism>
<dbReference type="NCBIfam" id="TIGR00252">
    <property type="entry name" value="YraN family protein"/>
    <property type="match status" value="1"/>
</dbReference>
<dbReference type="CDD" id="cd20736">
    <property type="entry name" value="PoNe_Nuclease"/>
    <property type="match status" value="1"/>
</dbReference>
<protein>
    <recommendedName>
        <fullName evidence="2">UPF0102 protein BJ991_002175</fullName>
    </recommendedName>
</protein>
<dbReference type="Pfam" id="PF02021">
    <property type="entry name" value="UPF0102"/>
    <property type="match status" value="1"/>
</dbReference>
<keyword evidence="3" id="KW-0255">Endonuclease</keyword>
<dbReference type="EMBL" id="JACCBV010000001">
    <property type="protein sequence ID" value="NYE20147.1"/>
    <property type="molecule type" value="Genomic_DNA"/>
</dbReference>
<evidence type="ECO:0000313" key="4">
    <source>
        <dbReference type="Proteomes" id="UP000576969"/>
    </source>
</evidence>
<dbReference type="InterPro" id="IPR003509">
    <property type="entry name" value="UPF0102_YraN-like"/>
</dbReference>
<dbReference type="NCBIfam" id="NF009150">
    <property type="entry name" value="PRK12497.1-3"/>
    <property type="match status" value="1"/>
</dbReference>
<dbReference type="HAMAP" id="MF_00048">
    <property type="entry name" value="UPF0102"/>
    <property type="match status" value="1"/>
</dbReference>
<reference evidence="3 4" key="1">
    <citation type="submission" date="2020-07" db="EMBL/GenBank/DDBJ databases">
        <title>Sequencing the genomes of 1000 actinobacteria strains.</title>
        <authorList>
            <person name="Klenk H.-P."/>
        </authorList>
    </citation>
    <scope>NUCLEOTIDE SEQUENCE [LARGE SCALE GENOMIC DNA]</scope>
    <source>
        <strain evidence="3 4">DSM 24662</strain>
    </source>
</reference>
<sequence length="120" mass="13644">MADKDVLGRAGEHRAALYLESRGYAVLDRNWRCKEGELDIVVADDRTLVVVEVKTRRSDGFGDPLEAVDARKRRRLWRLAMAWIAAHPDEVQRRQVRLDAIGLTGPDAATARLDHLEDIR</sequence>
<name>A0A7Y9GP82_9MICO</name>
<accession>A0A7Y9GP82</accession>
<keyword evidence="3" id="KW-0378">Hydrolase</keyword>